<dbReference type="SUPFAM" id="SSF56672">
    <property type="entry name" value="DNA/RNA polymerases"/>
    <property type="match status" value="1"/>
</dbReference>
<sequence>MTKEKITVKEQLRRLKPDIVILLETKKEIVDRQLVTGVWGSRFKEWVFSPSLGRSGGIAVLWNSQSVSVIDSMVGEFSVSIRIVENIGTDWWLSGIYGPCRQRERISFWEELADLYGYCGDKWCLGGDFNVVRFSAEKSNEGRVTKSMRDFNDFIQETNLRDPNLLNASFTWSNLRENAVCRRLDRFLVSGSWEDHFPHYRHKALPRITSDHCPIELDTSRVKWGPSPFRFENMWLKHPDFKRKIKLWWDEDQTPGWEGYKFMSRLKMLKSKLKVWSKEEFGDVERDLREAEARLLIGDLAQKRKSNGAKEESNENAGWGVDGLNWCPISQTEADWLERPFELEEVQKAVFDCGKDKSPGPDGFSMSFFQSCWEVVKGDLMKVMQDFFQSGIVNGVTNETFICLIPKKANSVKVTDFRPISLVTSLYKVISKVLASRLREVLGNTISQSQGAFVQKRQILDAVLVANEVVEEVRKQNRKGLVFKIDFEKAYDHVEWNFVDDVLARKGFGVKWRGWIFGCLESANFSIMINGKPRGKFRASRGLRQGDPLSPFLFTLVSDVLSRIIERAQDVNLVHGIVSGHDQVEVSHLQFADDTIFFLDGKEEYWLNLLQMLKLFCDVSGMKINKAKSCILGINFSIEL</sequence>
<dbReference type="PANTHER" id="PTHR46890:SF50">
    <property type="entry name" value="RNA-DIRECTED DNA POLYMERASE, EUKARYOTA, REVERSE TRANSCRIPTASE ZINC-BINDING DOMAIN PROTEIN-RELATED"/>
    <property type="match status" value="1"/>
</dbReference>
<dbReference type="PROSITE" id="PS50878">
    <property type="entry name" value="RT_POL"/>
    <property type="match status" value="1"/>
</dbReference>
<dbReference type="InterPro" id="IPR000477">
    <property type="entry name" value="RT_dom"/>
</dbReference>
<dbReference type="AlphaFoldDB" id="A0A4Y1RS61"/>
<gene>
    <name evidence="2" type="ORF">Prudu_019005</name>
</gene>
<dbReference type="InterPro" id="IPR005135">
    <property type="entry name" value="Endo/exonuclease/phosphatase"/>
</dbReference>
<dbReference type="InterPro" id="IPR036691">
    <property type="entry name" value="Endo/exonu/phosph_ase_sf"/>
</dbReference>
<dbReference type="CDD" id="cd01650">
    <property type="entry name" value="RT_nLTR_like"/>
    <property type="match status" value="1"/>
</dbReference>
<dbReference type="InterPro" id="IPR043502">
    <property type="entry name" value="DNA/RNA_pol_sf"/>
</dbReference>
<name>A0A4Y1RS61_PRUDU</name>
<protein>
    <submittedName>
        <fullName evidence="2">TatD related DNase</fullName>
    </submittedName>
</protein>
<reference evidence="2" key="1">
    <citation type="journal article" date="2019" name="Science">
        <title>Mutation of a bHLH transcription factor allowed almond domestication.</title>
        <authorList>
            <person name="Sanchez-Perez R."/>
            <person name="Pavan S."/>
            <person name="Mazzeo R."/>
            <person name="Moldovan C."/>
            <person name="Aiese Cigliano R."/>
            <person name="Del Cueto J."/>
            <person name="Ricciardi F."/>
            <person name="Lotti C."/>
            <person name="Ricciardi L."/>
            <person name="Dicenta F."/>
            <person name="Lopez-Marques R.L."/>
            <person name="Lindberg Moller B."/>
        </authorList>
    </citation>
    <scope>NUCLEOTIDE SEQUENCE</scope>
</reference>
<feature type="domain" description="Reverse transcriptase" evidence="1">
    <location>
        <begin position="386"/>
        <end position="640"/>
    </location>
</feature>
<dbReference type="Gene3D" id="3.60.10.10">
    <property type="entry name" value="Endonuclease/exonuclease/phosphatase"/>
    <property type="match status" value="1"/>
</dbReference>
<dbReference type="PANTHER" id="PTHR46890">
    <property type="entry name" value="NON-LTR RETROLELEMENT REVERSE TRANSCRIPTASE-LIKE PROTEIN-RELATED"/>
    <property type="match status" value="1"/>
</dbReference>
<organism evidence="2">
    <name type="scientific">Prunus dulcis</name>
    <name type="common">Almond</name>
    <name type="synonym">Amygdalus dulcis</name>
    <dbReference type="NCBI Taxonomy" id="3755"/>
    <lineage>
        <taxon>Eukaryota</taxon>
        <taxon>Viridiplantae</taxon>
        <taxon>Streptophyta</taxon>
        <taxon>Embryophyta</taxon>
        <taxon>Tracheophyta</taxon>
        <taxon>Spermatophyta</taxon>
        <taxon>Magnoliopsida</taxon>
        <taxon>eudicotyledons</taxon>
        <taxon>Gunneridae</taxon>
        <taxon>Pentapetalae</taxon>
        <taxon>rosids</taxon>
        <taxon>fabids</taxon>
        <taxon>Rosales</taxon>
        <taxon>Rosaceae</taxon>
        <taxon>Amygdaloideae</taxon>
        <taxon>Amygdaleae</taxon>
        <taxon>Prunus</taxon>
    </lineage>
</organism>
<accession>A0A4Y1RS61</accession>
<evidence type="ECO:0000259" key="1">
    <source>
        <dbReference type="PROSITE" id="PS50878"/>
    </source>
</evidence>
<dbReference type="SUPFAM" id="SSF56219">
    <property type="entry name" value="DNase I-like"/>
    <property type="match status" value="1"/>
</dbReference>
<proteinExistence type="predicted"/>
<dbReference type="InterPro" id="IPR052343">
    <property type="entry name" value="Retrotransposon-Effector_Assoc"/>
</dbReference>
<dbReference type="GO" id="GO:0003824">
    <property type="term" value="F:catalytic activity"/>
    <property type="evidence" value="ECO:0007669"/>
    <property type="project" value="InterPro"/>
</dbReference>
<dbReference type="EMBL" id="AP019303">
    <property type="protein sequence ID" value="BBH07150.1"/>
    <property type="molecule type" value="Genomic_DNA"/>
</dbReference>
<dbReference type="Pfam" id="PF03372">
    <property type="entry name" value="Exo_endo_phos"/>
    <property type="match status" value="1"/>
</dbReference>
<evidence type="ECO:0000313" key="2">
    <source>
        <dbReference type="EMBL" id="BBH07150.1"/>
    </source>
</evidence>
<dbReference type="Pfam" id="PF00078">
    <property type="entry name" value="RVT_1"/>
    <property type="match status" value="1"/>
</dbReference>